<name>A0ABN4BLX0_9MOLU</name>
<dbReference type="RefSeq" id="WP_024071407.1">
    <property type="nucleotide sequence ID" value="NC_023062.1"/>
</dbReference>
<accession>A0ABN4BLX0</accession>
<feature type="region of interest" description="Disordered" evidence="1">
    <location>
        <begin position="40"/>
        <end position="63"/>
    </location>
</feature>
<dbReference type="EMBL" id="CP006935">
    <property type="protein sequence ID" value="AHC40393.1"/>
    <property type="molecule type" value="Genomic_DNA"/>
</dbReference>
<organism evidence="2 3">
    <name type="scientific">Mycoplasma ovis str. Michigan</name>
    <dbReference type="NCBI Taxonomy" id="1415773"/>
    <lineage>
        <taxon>Bacteria</taxon>
        <taxon>Bacillati</taxon>
        <taxon>Mycoplasmatota</taxon>
        <taxon>Mollicutes</taxon>
        <taxon>Mycoplasmataceae</taxon>
        <taxon>Mycoplasma</taxon>
    </lineage>
</organism>
<reference evidence="2 3" key="1">
    <citation type="journal article" date="2014" name="Genome Announc.">
        <title>Complete Genome Sequence of Mycoplasma ovis Strain Michigan, a Hemoplasma of Sheep with Two Distinct 16S rRNA Genes.</title>
        <authorList>
            <person name="Deshuillers P.L."/>
            <person name="Santos A.P."/>
            <person name="do Nascimento N.C."/>
            <person name="Hampel J.A."/>
            <person name="Bergin I.L."/>
            <person name="Dyson M.C."/>
            <person name="Messick J.B."/>
        </authorList>
    </citation>
    <scope>NUCLEOTIDE SEQUENCE [LARGE SCALE GENOMIC DNA]</scope>
    <source>
        <strain evidence="2 3">Michigan</strain>
    </source>
</reference>
<gene>
    <name evidence="2" type="ORF">OVS_03200</name>
</gene>
<evidence type="ECO:0008006" key="4">
    <source>
        <dbReference type="Google" id="ProtNLM"/>
    </source>
</evidence>
<evidence type="ECO:0000313" key="3">
    <source>
        <dbReference type="Proteomes" id="UP000018745"/>
    </source>
</evidence>
<keyword evidence="3" id="KW-1185">Reference proteome</keyword>
<dbReference type="PROSITE" id="PS51257">
    <property type="entry name" value="PROKAR_LIPOPROTEIN"/>
    <property type="match status" value="1"/>
</dbReference>
<dbReference type="Proteomes" id="UP000018745">
    <property type="component" value="Chromosome"/>
</dbReference>
<evidence type="ECO:0000313" key="2">
    <source>
        <dbReference type="EMBL" id="AHC40393.1"/>
    </source>
</evidence>
<proteinExistence type="predicted"/>
<sequence length="204" mass="22036">MSLSPKILSLCAGVGVGCVGIPLAFSQTTNSSDSAPAQIVQADQPSQDVSSPVPSEPKAPTVPISAKEEEDGNCKLIEMPLEFSDILFSFDKNKNNYYTISCTTNTGVVSILGSSTDWTGVFPKSLFLNGNTLREGSKIEVQVKITPLEEGVADYNRLVFESNKFASLVSGVWMGEEQKSGTKNIRIINITDPRNSDDIYLSFN</sequence>
<evidence type="ECO:0000256" key="1">
    <source>
        <dbReference type="SAM" id="MobiDB-lite"/>
    </source>
</evidence>
<protein>
    <recommendedName>
        <fullName evidence="4">Lipoprotein</fullName>
    </recommendedName>
</protein>
<feature type="compositionally biased region" description="Low complexity" evidence="1">
    <location>
        <begin position="43"/>
        <end position="53"/>
    </location>
</feature>